<feature type="chain" id="PRO_5026106272" description="Lipoprotein" evidence="1">
    <location>
        <begin position="24"/>
        <end position="308"/>
    </location>
</feature>
<sequence length="308" mass="36126">MIRKLIKLSPVVLTGSFLPFMVACNDKNNAGDNGEKSGDNNGSSITNTQQDNSNVRILKEFQTQNQITLTKKLAEKNWNPEEKNLLKQYSLYKETYVNYFLQLTDIVFKLPAYIEKVYNDPNLLQRNRNFMFNKLYSEDGNELDKKIRKFKQTLIENIKNATIIQKNRFKTTSLPYADVFEFTYFDFRTESGNQNLTVQELNNTRWYYQPINYSIVNQFTSLIYCLFPTEIDVFVNDNNLKEILKQIIISEDRMVRIEKKLNLVNKTKKTFYVKENGEIKEQYFDSVFGENVSLLNGFLDSLDLPIAD</sequence>
<dbReference type="PROSITE" id="PS51257">
    <property type="entry name" value="PROKAR_LIPOPROTEIN"/>
    <property type="match status" value="1"/>
</dbReference>
<dbReference type="RefSeq" id="WP_167845456.1">
    <property type="nucleotide sequence ID" value="NZ_CP047225.1"/>
</dbReference>
<evidence type="ECO:0000256" key="1">
    <source>
        <dbReference type="SAM" id="SignalP"/>
    </source>
</evidence>
<proteinExistence type="predicted"/>
<evidence type="ECO:0000313" key="2">
    <source>
        <dbReference type="EMBL" id="QIW62501.1"/>
    </source>
</evidence>
<gene>
    <name evidence="2" type="ORF">GOQ20_03720</name>
</gene>
<dbReference type="Proteomes" id="UP000503310">
    <property type="component" value="Chromosome"/>
</dbReference>
<evidence type="ECO:0000313" key="3">
    <source>
        <dbReference type="Proteomes" id="UP000503310"/>
    </source>
</evidence>
<name>A0A6H0V2E2_9BACT</name>
<evidence type="ECO:0008006" key="4">
    <source>
        <dbReference type="Google" id="ProtNLM"/>
    </source>
</evidence>
<accession>A0A6H0V2E2</accession>
<organism evidence="2 3">
    <name type="scientific">Mycoplasmopsis gallinacea</name>
    <dbReference type="NCBI Taxonomy" id="29556"/>
    <lineage>
        <taxon>Bacteria</taxon>
        <taxon>Bacillati</taxon>
        <taxon>Mycoplasmatota</taxon>
        <taxon>Mycoplasmoidales</taxon>
        <taxon>Metamycoplasmataceae</taxon>
        <taxon>Mycoplasmopsis</taxon>
    </lineage>
</organism>
<reference evidence="2 3" key="1">
    <citation type="submission" date="2019-12" db="EMBL/GenBank/DDBJ databases">
        <title>Sequencing and analysis of the whole genome of Mycoplasma gallinaceum strain Peacock20181011.</title>
        <authorList>
            <person name="Liu X."/>
            <person name="Qin Z."/>
            <person name="Xu H."/>
        </authorList>
    </citation>
    <scope>NUCLEOTIDE SEQUENCE [LARGE SCALE GENOMIC DNA]</scope>
    <source>
        <strain evidence="2 3">Peacock20181011</strain>
    </source>
</reference>
<keyword evidence="1" id="KW-0732">Signal</keyword>
<dbReference type="EMBL" id="CP047225">
    <property type="protein sequence ID" value="QIW62501.1"/>
    <property type="molecule type" value="Genomic_DNA"/>
</dbReference>
<dbReference type="AlphaFoldDB" id="A0A6H0V2E2"/>
<protein>
    <recommendedName>
        <fullName evidence="4">Lipoprotein</fullName>
    </recommendedName>
</protein>
<feature type="signal peptide" evidence="1">
    <location>
        <begin position="1"/>
        <end position="23"/>
    </location>
</feature>